<dbReference type="AlphaFoldDB" id="A0A370NQK0"/>
<evidence type="ECO:0000313" key="2">
    <source>
        <dbReference type="Proteomes" id="UP000255165"/>
    </source>
</evidence>
<protein>
    <submittedName>
        <fullName evidence="1">Uncharacterized protein</fullName>
    </submittedName>
</protein>
<gene>
    <name evidence="1" type="ORF">DN412_23960</name>
</gene>
<proteinExistence type="predicted"/>
<sequence length="111" mass="12110">MMGRESSSSRPLPQCSSRSRTIVATCGFIPGIATEPTLKPGCYQGALLCADANEKHQPRQRTANSTAGHCTRGAPVRAGEKWVVTKWMRQRRFVPAGGKDRVSDYSIAECK</sequence>
<reference evidence="2" key="1">
    <citation type="submission" date="2018-06" db="EMBL/GenBank/DDBJ databases">
        <authorList>
            <person name="Feng T."/>
            <person name="Jeon C.O."/>
        </authorList>
    </citation>
    <scope>NUCLEOTIDE SEQUENCE [LARGE SCALE GENOMIC DNA]</scope>
    <source>
        <strain evidence="2">S23</strain>
    </source>
</reference>
<comment type="caution">
    <text evidence="1">The sequence shown here is derived from an EMBL/GenBank/DDBJ whole genome shotgun (WGS) entry which is preliminary data.</text>
</comment>
<evidence type="ECO:0000313" key="1">
    <source>
        <dbReference type="EMBL" id="RDK07864.1"/>
    </source>
</evidence>
<organism evidence="1 2">
    <name type="scientific">Cupriavidus lacunae</name>
    <dbReference type="NCBI Taxonomy" id="2666307"/>
    <lineage>
        <taxon>Bacteria</taxon>
        <taxon>Pseudomonadati</taxon>
        <taxon>Pseudomonadota</taxon>
        <taxon>Betaproteobacteria</taxon>
        <taxon>Burkholderiales</taxon>
        <taxon>Burkholderiaceae</taxon>
        <taxon>Cupriavidus</taxon>
    </lineage>
</organism>
<accession>A0A370NQK0</accession>
<dbReference type="EMBL" id="QKWJ01000034">
    <property type="protein sequence ID" value="RDK07864.1"/>
    <property type="molecule type" value="Genomic_DNA"/>
</dbReference>
<keyword evidence="2" id="KW-1185">Reference proteome</keyword>
<dbReference type="Proteomes" id="UP000255165">
    <property type="component" value="Unassembled WGS sequence"/>
</dbReference>
<name>A0A370NQK0_9BURK</name>